<evidence type="ECO:0000313" key="2">
    <source>
        <dbReference type="EMBL" id="KAJ2786047.1"/>
    </source>
</evidence>
<organism evidence="2 3">
    <name type="scientific">Coemansia interrupta</name>
    <dbReference type="NCBI Taxonomy" id="1126814"/>
    <lineage>
        <taxon>Eukaryota</taxon>
        <taxon>Fungi</taxon>
        <taxon>Fungi incertae sedis</taxon>
        <taxon>Zoopagomycota</taxon>
        <taxon>Kickxellomycotina</taxon>
        <taxon>Kickxellomycetes</taxon>
        <taxon>Kickxellales</taxon>
        <taxon>Kickxellaceae</taxon>
        <taxon>Coemansia</taxon>
    </lineage>
</organism>
<dbReference type="EMBL" id="JANBUM010000074">
    <property type="protein sequence ID" value="KAJ2786047.1"/>
    <property type="molecule type" value="Genomic_DNA"/>
</dbReference>
<sequence>MVSSNYSQKDVEVMRLAIEQALECTNVSTAYNVGAVITDKDGQILSTGYSRQLPGNTHAEQCALTNLQRTITTGEILGDTLQNAVMYTTMEPCSKRLSGNVPCVRRILDSGIKRVFVGVMEPPNFVECSGVEELETAGVTVIHIAELEQECKKLNSHLVKD</sequence>
<evidence type="ECO:0000313" key="3">
    <source>
        <dbReference type="Proteomes" id="UP001140172"/>
    </source>
</evidence>
<dbReference type="PANTHER" id="PTHR11079">
    <property type="entry name" value="CYTOSINE DEAMINASE FAMILY MEMBER"/>
    <property type="match status" value="1"/>
</dbReference>
<dbReference type="OrthoDB" id="252265at2759"/>
<reference evidence="2" key="1">
    <citation type="submission" date="2022-07" db="EMBL/GenBank/DDBJ databases">
        <title>Phylogenomic reconstructions and comparative analyses of Kickxellomycotina fungi.</title>
        <authorList>
            <person name="Reynolds N.K."/>
            <person name="Stajich J.E."/>
            <person name="Barry K."/>
            <person name="Grigoriev I.V."/>
            <person name="Crous P."/>
            <person name="Smith M.E."/>
        </authorList>
    </citation>
    <scope>NUCLEOTIDE SEQUENCE</scope>
    <source>
        <strain evidence="2">BCRC 34489</strain>
    </source>
</reference>
<dbReference type="InterPro" id="IPR016193">
    <property type="entry name" value="Cytidine_deaminase-like"/>
</dbReference>
<evidence type="ECO:0000259" key="1">
    <source>
        <dbReference type="PROSITE" id="PS51747"/>
    </source>
</evidence>
<dbReference type="PANTHER" id="PTHR11079:SF162">
    <property type="entry name" value="RIBOFLAVIN BIOSYNTHESIS PROTEIN PYRD, CHLOROPLASTIC"/>
    <property type="match status" value="1"/>
</dbReference>
<gene>
    <name evidence="2" type="ORF">GGI15_001714</name>
</gene>
<dbReference type="SUPFAM" id="SSF53927">
    <property type="entry name" value="Cytidine deaminase-like"/>
    <property type="match status" value="1"/>
</dbReference>
<dbReference type="GO" id="GO:0008835">
    <property type="term" value="F:diaminohydroxyphosphoribosylaminopyrimidine deaminase activity"/>
    <property type="evidence" value="ECO:0007669"/>
    <property type="project" value="TreeGrafter"/>
</dbReference>
<dbReference type="PROSITE" id="PS51747">
    <property type="entry name" value="CYT_DCMP_DEAMINASES_2"/>
    <property type="match status" value="1"/>
</dbReference>
<accession>A0A9W8LL05</accession>
<dbReference type="Proteomes" id="UP001140172">
    <property type="component" value="Unassembled WGS sequence"/>
</dbReference>
<proteinExistence type="predicted"/>
<comment type="caution">
    <text evidence="2">The sequence shown here is derived from an EMBL/GenBank/DDBJ whole genome shotgun (WGS) entry which is preliminary data.</text>
</comment>
<dbReference type="CDD" id="cd01284">
    <property type="entry name" value="Riboflavin_deaminase-reductase"/>
    <property type="match status" value="1"/>
</dbReference>
<keyword evidence="3" id="KW-1185">Reference proteome</keyword>
<protein>
    <recommendedName>
        <fullName evidence="1">CMP/dCMP-type deaminase domain-containing protein</fullName>
    </recommendedName>
</protein>
<dbReference type="Gene3D" id="3.40.140.10">
    <property type="entry name" value="Cytidine Deaminase, domain 2"/>
    <property type="match status" value="1"/>
</dbReference>
<feature type="domain" description="CMP/dCMP-type deaminase" evidence="1">
    <location>
        <begin position="8"/>
        <end position="132"/>
    </location>
</feature>
<name>A0A9W8LL05_9FUNG</name>
<dbReference type="AlphaFoldDB" id="A0A9W8LL05"/>
<dbReference type="GO" id="GO:0006139">
    <property type="term" value="P:nucleobase-containing compound metabolic process"/>
    <property type="evidence" value="ECO:0007669"/>
    <property type="project" value="UniProtKB-ARBA"/>
</dbReference>
<dbReference type="Pfam" id="PF18785">
    <property type="entry name" value="Inv-AAD"/>
    <property type="match status" value="1"/>
</dbReference>
<dbReference type="InterPro" id="IPR002125">
    <property type="entry name" value="CMP_dCMP_dom"/>
</dbReference>